<dbReference type="InterPro" id="IPR002586">
    <property type="entry name" value="CobQ/CobB/MinD/ParA_Nub-bd_dom"/>
</dbReference>
<dbReference type="OrthoDB" id="9775724at2"/>
<organism evidence="4 5">
    <name type="scientific">Limimaricola hongkongensis DSM 17492</name>
    <dbReference type="NCBI Taxonomy" id="1122180"/>
    <lineage>
        <taxon>Bacteria</taxon>
        <taxon>Pseudomonadati</taxon>
        <taxon>Pseudomonadota</taxon>
        <taxon>Alphaproteobacteria</taxon>
        <taxon>Rhodobacterales</taxon>
        <taxon>Paracoccaceae</taxon>
        <taxon>Limimaricola</taxon>
    </lineage>
</organism>
<evidence type="ECO:0000259" key="3">
    <source>
        <dbReference type="Pfam" id="PF01656"/>
    </source>
</evidence>
<comment type="caution">
    <text evidence="4">The sequence shown here is derived from an EMBL/GenBank/DDBJ whole genome shotgun (WGS) entry which is preliminary data.</text>
</comment>
<dbReference type="InterPro" id="IPR027417">
    <property type="entry name" value="P-loop_NTPase"/>
</dbReference>
<dbReference type="RefSeq" id="WP_017929611.1">
    <property type="nucleotide sequence ID" value="NZ_KB823002.1"/>
</dbReference>
<dbReference type="Gene3D" id="3.40.50.300">
    <property type="entry name" value="P-loop containing nucleotide triphosphate hydrolases"/>
    <property type="match status" value="1"/>
</dbReference>
<dbReference type="EMBL" id="APGJ01000006">
    <property type="protein sequence ID" value="EYD72069.1"/>
    <property type="molecule type" value="Genomic_DNA"/>
</dbReference>
<dbReference type="CDD" id="cd05387">
    <property type="entry name" value="BY-kinase"/>
    <property type="match status" value="1"/>
</dbReference>
<dbReference type="PANTHER" id="PTHR32309:SF31">
    <property type="entry name" value="CAPSULAR EXOPOLYSACCHARIDE FAMILY"/>
    <property type="match status" value="1"/>
</dbReference>
<keyword evidence="2" id="KW-0067">ATP-binding</keyword>
<sequence length="307" mass="33105">MGERSRRDGRKRLGAGARAAILDRIAALERPAAPKPAAPAAEPPDPTLRALRAAVLGDAEPDTHLPQLHDPWNNLRRIPVDEALLEDNLVITASRRDPAHAAFDLLRTRTLQALDEHGWSRVAITSPTRGCGKSFTAANLAIAMARYENRRTVLLDLDMRAPGLSQMLGAPAPAPIADWLRGTTPSATQLQRVGQNLLGIGGLAVGLNDRVETYPAELLQDPKAGQVLDRMEAEFAPDAVLFDLPPALSNDDVTAFRDRYDCVLMVVGAGHNSAEQIREAVRRIGADKPVLGMVLNRAEEERASGTG</sequence>
<gene>
    <name evidence="4" type="ORF">Lokhon_02141</name>
</gene>
<dbReference type="PATRIC" id="fig|1122180.6.peg.2125"/>
<evidence type="ECO:0000256" key="2">
    <source>
        <dbReference type="ARBA" id="ARBA00022840"/>
    </source>
</evidence>
<proteinExistence type="predicted"/>
<reference evidence="4 5" key="1">
    <citation type="submission" date="2013-03" db="EMBL/GenBank/DDBJ databases">
        <authorList>
            <person name="Fiebig A."/>
            <person name="Goeker M."/>
            <person name="Klenk H.-P.P."/>
        </authorList>
    </citation>
    <scope>NUCLEOTIDE SEQUENCE [LARGE SCALE GENOMIC DNA]</scope>
    <source>
        <strain evidence="4 5">DSM 17492</strain>
    </source>
</reference>
<dbReference type="InterPro" id="IPR005702">
    <property type="entry name" value="Wzc-like_C"/>
</dbReference>
<dbReference type="AlphaFoldDB" id="A0A017HE80"/>
<evidence type="ECO:0000313" key="4">
    <source>
        <dbReference type="EMBL" id="EYD72069.1"/>
    </source>
</evidence>
<protein>
    <submittedName>
        <fullName evidence="4">Exopolysaccharide biosynthesis domain protein</fullName>
    </submittedName>
</protein>
<dbReference type="Proteomes" id="UP000025047">
    <property type="component" value="Unassembled WGS sequence"/>
</dbReference>
<keyword evidence="5" id="KW-1185">Reference proteome</keyword>
<dbReference type="SUPFAM" id="SSF52540">
    <property type="entry name" value="P-loop containing nucleoside triphosphate hydrolases"/>
    <property type="match status" value="1"/>
</dbReference>
<dbReference type="PANTHER" id="PTHR32309">
    <property type="entry name" value="TYROSINE-PROTEIN KINASE"/>
    <property type="match status" value="1"/>
</dbReference>
<feature type="domain" description="CobQ/CobB/MinD/ParA nucleotide binding" evidence="3">
    <location>
        <begin position="122"/>
        <end position="302"/>
    </location>
</feature>
<keyword evidence="1" id="KW-0547">Nucleotide-binding</keyword>
<evidence type="ECO:0000256" key="1">
    <source>
        <dbReference type="ARBA" id="ARBA00022741"/>
    </source>
</evidence>
<dbReference type="Pfam" id="PF01656">
    <property type="entry name" value="CbiA"/>
    <property type="match status" value="1"/>
</dbReference>
<dbReference type="STRING" id="1122180.Lokhon_02141"/>
<accession>A0A017HE80</accession>
<dbReference type="InterPro" id="IPR050445">
    <property type="entry name" value="Bact_polysacc_biosynth/exp"/>
</dbReference>
<dbReference type="HOGENOM" id="CLU_052027_0_1_5"/>
<name>A0A017HE80_9RHOB</name>
<evidence type="ECO:0000313" key="5">
    <source>
        <dbReference type="Proteomes" id="UP000025047"/>
    </source>
</evidence>
<dbReference type="eggNOG" id="COG0489">
    <property type="taxonomic scope" value="Bacteria"/>
</dbReference>